<reference evidence="3" key="1">
    <citation type="submission" date="2025-08" db="UniProtKB">
        <authorList>
            <consortium name="RefSeq"/>
        </authorList>
    </citation>
    <scope>IDENTIFICATION</scope>
</reference>
<keyword evidence="1" id="KW-0732">Signal</keyword>
<feature type="chain" id="PRO_5046922042" evidence="1">
    <location>
        <begin position="20"/>
        <end position="137"/>
    </location>
</feature>
<dbReference type="GeneID" id="106012667"/>
<sequence>MNTFGIFLCAALLVGAAIAQNGNEALCGDGCKLLCQTTGSLCVDVYPLINCAASEAACMGSCGQTCSCNAKCLTDCQAKSKECDEQNKNTFNEVLCKGKVTACQSICPLSCAGQALAQNLQQALGQALSGVTAAAGQ</sequence>
<keyword evidence="2" id="KW-1185">Reference proteome</keyword>
<organism evidence="2 3">
    <name type="scientific">Aplysia californica</name>
    <name type="common">California sea hare</name>
    <dbReference type="NCBI Taxonomy" id="6500"/>
    <lineage>
        <taxon>Eukaryota</taxon>
        <taxon>Metazoa</taxon>
        <taxon>Spiralia</taxon>
        <taxon>Lophotrochozoa</taxon>
        <taxon>Mollusca</taxon>
        <taxon>Gastropoda</taxon>
        <taxon>Heterobranchia</taxon>
        <taxon>Euthyneura</taxon>
        <taxon>Tectipleura</taxon>
        <taxon>Aplysiida</taxon>
        <taxon>Aplysioidea</taxon>
        <taxon>Aplysiidae</taxon>
        <taxon>Aplysia</taxon>
    </lineage>
</organism>
<evidence type="ECO:0000313" key="3">
    <source>
        <dbReference type="RefSeq" id="XP_012941745.1"/>
    </source>
</evidence>
<protein>
    <submittedName>
        <fullName evidence="3">Uncharacterized protein LOC106012667</fullName>
    </submittedName>
</protein>
<dbReference type="Proteomes" id="UP000694888">
    <property type="component" value="Unplaced"/>
</dbReference>
<proteinExistence type="predicted"/>
<name>A0ABM1A6H2_APLCA</name>
<dbReference type="RefSeq" id="XP_012941745.1">
    <property type="nucleotide sequence ID" value="XM_013086291.2"/>
</dbReference>
<accession>A0ABM1A6H2</accession>
<evidence type="ECO:0000256" key="1">
    <source>
        <dbReference type="SAM" id="SignalP"/>
    </source>
</evidence>
<gene>
    <name evidence="3" type="primary">LOC106012667</name>
</gene>
<feature type="signal peptide" evidence="1">
    <location>
        <begin position="1"/>
        <end position="19"/>
    </location>
</feature>
<evidence type="ECO:0000313" key="2">
    <source>
        <dbReference type="Proteomes" id="UP000694888"/>
    </source>
</evidence>